<dbReference type="GO" id="GO:0005524">
    <property type="term" value="F:ATP binding"/>
    <property type="evidence" value="ECO:0007669"/>
    <property type="project" value="InterPro"/>
</dbReference>
<reference evidence="2" key="1">
    <citation type="submission" date="2022-07" db="EMBL/GenBank/DDBJ databases">
        <title>Evaluation of T. orientalis genome assembly methods using nanopore sequencing and analysis of variation between genomes.</title>
        <authorList>
            <person name="Yam J."/>
            <person name="Micallef M.L."/>
            <person name="Liu M."/>
            <person name="Djordjevic S.P."/>
            <person name="Bogema D.R."/>
            <person name="Jenkins C."/>
        </authorList>
    </citation>
    <scope>NUCLEOTIDE SEQUENCE</scope>
    <source>
        <strain evidence="2">Fish Creek</strain>
    </source>
</reference>
<dbReference type="GO" id="GO:0090656">
    <property type="term" value="P:t-circle formation"/>
    <property type="evidence" value="ECO:0007669"/>
    <property type="project" value="TreeGrafter"/>
</dbReference>
<dbReference type="AlphaFoldDB" id="A0A976M717"/>
<organism evidence="2 3">
    <name type="scientific">Theileria orientalis</name>
    <dbReference type="NCBI Taxonomy" id="68886"/>
    <lineage>
        <taxon>Eukaryota</taxon>
        <taxon>Sar</taxon>
        <taxon>Alveolata</taxon>
        <taxon>Apicomplexa</taxon>
        <taxon>Aconoidasida</taxon>
        <taxon>Piroplasmida</taxon>
        <taxon>Theileriidae</taxon>
        <taxon>Theileria</taxon>
    </lineage>
</organism>
<evidence type="ECO:0000313" key="3">
    <source>
        <dbReference type="Proteomes" id="UP000244803"/>
    </source>
</evidence>
<dbReference type="EMBL" id="CP056067">
    <property type="protein sequence ID" value="UKJ89709.2"/>
    <property type="molecule type" value="Genomic_DNA"/>
</dbReference>
<accession>A0A976M717</accession>
<dbReference type="SUPFAM" id="SSF54236">
    <property type="entry name" value="Ubiquitin-like"/>
    <property type="match status" value="1"/>
</dbReference>
<dbReference type="PROSITE" id="PS50162">
    <property type="entry name" value="RECA_2"/>
    <property type="match status" value="1"/>
</dbReference>
<dbReference type="GO" id="GO:0005657">
    <property type="term" value="C:replication fork"/>
    <property type="evidence" value="ECO:0007669"/>
    <property type="project" value="TreeGrafter"/>
</dbReference>
<proteinExistence type="predicted"/>
<name>A0A976M717_THEOR</name>
<dbReference type="GO" id="GO:0045003">
    <property type="term" value="P:double-strand break repair via synthesis-dependent strand annealing"/>
    <property type="evidence" value="ECO:0007669"/>
    <property type="project" value="TreeGrafter"/>
</dbReference>
<dbReference type="Pfam" id="PF00778">
    <property type="entry name" value="DIX"/>
    <property type="match status" value="1"/>
</dbReference>
<evidence type="ECO:0000313" key="2">
    <source>
        <dbReference type="EMBL" id="UKJ89709.2"/>
    </source>
</evidence>
<dbReference type="Proteomes" id="UP000244803">
    <property type="component" value="Chromosome 4"/>
</dbReference>
<dbReference type="InterPro" id="IPR013632">
    <property type="entry name" value="Rad51_C"/>
</dbReference>
<dbReference type="InterPro" id="IPR001158">
    <property type="entry name" value="DIX"/>
</dbReference>
<dbReference type="Gene3D" id="3.40.50.300">
    <property type="entry name" value="P-loop containing nucleotide triphosphate hydrolases"/>
    <property type="match status" value="1"/>
</dbReference>
<dbReference type="InterPro" id="IPR029071">
    <property type="entry name" value="Ubiquitin-like_domsf"/>
</dbReference>
<dbReference type="PANTHER" id="PTHR46487">
    <property type="entry name" value="DNA REPAIR PROTEIN XRCC3"/>
    <property type="match status" value="1"/>
</dbReference>
<gene>
    <name evidence="2" type="ORF">MACJ_002963</name>
</gene>
<dbReference type="GO" id="GO:0140664">
    <property type="term" value="F:ATP-dependent DNA damage sensor activity"/>
    <property type="evidence" value="ECO:0007669"/>
    <property type="project" value="InterPro"/>
</dbReference>
<dbReference type="OrthoDB" id="361428at2759"/>
<dbReference type="GO" id="GO:0000400">
    <property type="term" value="F:four-way junction DNA binding"/>
    <property type="evidence" value="ECO:0007669"/>
    <property type="project" value="TreeGrafter"/>
</dbReference>
<dbReference type="InterPro" id="IPR020588">
    <property type="entry name" value="RecA_ATP-bd"/>
</dbReference>
<dbReference type="GO" id="GO:0033065">
    <property type="term" value="C:Rad51C-XRCC3 complex"/>
    <property type="evidence" value="ECO:0007669"/>
    <property type="project" value="TreeGrafter"/>
</dbReference>
<dbReference type="PANTHER" id="PTHR46487:SF1">
    <property type="entry name" value="DNA REPAIR PROTEIN XRCC3"/>
    <property type="match status" value="1"/>
</dbReference>
<protein>
    <recommendedName>
        <fullName evidence="1">RecA family profile 1 domain-containing protein</fullName>
    </recommendedName>
</protein>
<dbReference type="GO" id="GO:0000722">
    <property type="term" value="P:telomere maintenance via recombination"/>
    <property type="evidence" value="ECO:0007669"/>
    <property type="project" value="TreeGrafter"/>
</dbReference>
<dbReference type="SUPFAM" id="SSF52540">
    <property type="entry name" value="P-loop containing nucleoside triphosphate hydrolases"/>
    <property type="match status" value="1"/>
</dbReference>
<dbReference type="GO" id="GO:0071140">
    <property type="term" value="P:resolution of mitotic recombination intermediates"/>
    <property type="evidence" value="ECO:0007669"/>
    <property type="project" value="TreeGrafter"/>
</dbReference>
<evidence type="ECO:0000259" key="1">
    <source>
        <dbReference type="PROSITE" id="PS50162"/>
    </source>
</evidence>
<sequence length="672" mass="78062">MNTQGYKLLLYVVTNDGDDWETPNALVIPVNSHDFKVTLGYIRSIFPLPGNYHFRTRYKHGNGYVWLDLTRDDEPLQSVDNILRLNIETKGDNYVKKANLLPETKIAQYVDKVIQLGKRNLLFRVDIKHLYSIWNLCKTEQDYKHALVATNHFYNFGRQLSPEAVDKLFVTTMRCNMLEEAIELIRGSCNWLKKPPSLSLIYILLNELISRDDFDNVYEVYKIVRTSWQIRLTPTLYEYCIGYMLNTNAYPLEESLMVYGDSDKMGVRLTEETHNKLLEKCLEVTEGRSDLCRVTCMYIISRMTKELERLKSPKSYYLLSWFSFRFKDEINELELPGLKHLVGDWKKCLEYSVNSSILCNQKQVMSKKFFEELGSNIESFKTIKQNSMEFLKKRTVEDIWNGYKSQSSEPQYLRFGISEIDEALNGGILLAKITEIYGPSGSGKTQFALSITSEILIGNLINSTDHVVLYLYTNGTFPIQRMVEILEFKYNEYKKLNDRTEQTTVEQLLQNLYMYKVTDNDELHYLLTSKMEEMLKLNVKLIIIDSIAAIFRGNINERFPEPGFNSIIKIAIILKRIAHEYNLAILAINQASGVVGQGNIPFLNPRASVKPSLGDSWERCINSRILVARTRNHRFRNDLRKFQVIFSSNTALTKPIPFITTKRGVEYNTLFR</sequence>
<dbReference type="Pfam" id="PF08423">
    <property type="entry name" value="Rad51"/>
    <property type="match status" value="1"/>
</dbReference>
<feature type="domain" description="RecA family profile 1" evidence="1">
    <location>
        <begin position="409"/>
        <end position="591"/>
    </location>
</feature>
<dbReference type="InterPro" id="IPR027417">
    <property type="entry name" value="P-loop_NTPase"/>
</dbReference>